<dbReference type="Proteomes" id="UP000234345">
    <property type="component" value="Unassembled WGS sequence"/>
</dbReference>
<organism evidence="1 2">
    <name type="scientific">Xanthomonas campestris pv. phaseoli</name>
    <dbReference type="NCBI Taxonomy" id="317013"/>
    <lineage>
        <taxon>Bacteria</taxon>
        <taxon>Pseudomonadati</taxon>
        <taxon>Pseudomonadota</taxon>
        <taxon>Gammaproteobacteria</taxon>
        <taxon>Lysobacterales</taxon>
        <taxon>Lysobacteraceae</taxon>
        <taxon>Xanthomonas</taxon>
    </lineage>
</organism>
<proteinExistence type="predicted"/>
<gene>
    <name evidence="1" type="ORF">XFF6991_4880</name>
</gene>
<dbReference type="AlphaFoldDB" id="A0A7Z7J697"/>
<comment type="caution">
    <text evidence="1">The sequence shown here is derived from an EMBL/GenBank/DDBJ whole genome shotgun (WGS) entry which is preliminary data.</text>
</comment>
<evidence type="ECO:0000313" key="1">
    <source>
        <dbReference type="EMBL" id="SOO26846.1"/>
    </source>
</evidence>
<sequence>MKMEYRYTTKYFQEMLLIQIL</sequence>
<accession>A0A7Z7J697</accession>
<protein>
    <submittedName>
        <fullName evidence="1">Uncharacterized protein</fullName>
    </submittedName>
</protein>
<dbReference type="EMBL" id="OCZC01000091">
    <property type="protein sequence ID" value="SOO26846.1"/>
    <property type="molecule type" value="Genomic_DNA"/>
</dbReference>
<name>A0A7Z7J697_XANCH</name>
<evidence type="ECO:0000313" key="2">
    <source>
        <dbReference type="Proteomes" id="UP000234345"/>
    </source>
</evidence>
<reference evidence="1 2" key="1">
    <citation type="submission" date="2017-10" db="EMBL/GenBank/DDBJ databases">
        <authorList>
            <person name="Regsiter A."/>
            <person name="William W."/>
        </authorList>
    </citation>
    <scope>NUCLEOTIDE SEQUENCE [LARGE SCALE GENOMIC DNA]</scope>
    <source>
        <strain evidence="1 2">CFBP6991</strain>
    </source>
</reference>